<dbReference type="EMBL" id="OU963867">
    <property type="protein sequence ID" value="CAH0392571.1"/>
    <property type="molecule type" value="Genomic_DNA"/>
</dbReference>
<dbReference type="PANTHER" id="PTHR10984">
    <property type="entry name" value="ENDOPLASMIC RETICULUM-GOLGI INTERMEDIATE COMPARTMENT PROTEIN"/>
    <property type="match status" value="1"/>
</dbReference>
<keyword evidence="5 6" id="KW-0472">Membrane</keyword>
<keyword evidence="3 6" id="KW-0812">Transmembrane</keyword>
<evidence type="ECO:0000256" key="5">
    <source>
        <dbReference type="ARBA" id="ARBA00023136"/>
    </source>
</evidence>
<feature type="domain" description="Endoplasmic reticulum vesicle transporter N-terminal" evidence="8">
    <location>
        <begin position="14"/>
        <end position="100"/>
    </location>
</feature>
<keyword evidence="4 6" id="KW-1133">Transmembrane helix</keyword>
<name>A0A9P0F545_BEMTA</name>
<comment type="subcellular location">
    <subcellularLocation>
        <location evidence="1">Endoplasmic reticulum-Golgi intermediate compartment membrane</location>
        <topology evidence="1">Multi-pass membrane protein</topology>
    </subcellularLocation>
</comment>
<evidence type="ECO:0000256" key="1">
    <source>
        <dbReference type="ARBA" id="ARBA00004457"/>
    </source>
</evidence>
<proteinExistence type="inferred from homology"/>
<organism evidence="9 10">
    <name type="scientific">Bemisia tabaci</name>
    <name type="common">Sweetpotato whitefly</name>
    <name type="synonym">Aleurodes tabaci</name>
    <dbReference type="NCBI Taxonomy" id="7038"/>
    <lineage>
        <taxon>Eukaryota</taxon>
        <taxon>Metazoa</taxon>
        <taxon>Ecdysozoa</taxon>
        <taxon>Arthropoda</taxon>
        <taxon>Hexapoda</taxon>
        <taxon>Insecta</taxon>
        <taxon>Pterygota</taxon>
        <taxon>Neoptera</taxon>
        <taxon>Paraneoptera</taxon>
        <taxon>Hemiptera</taxon>
        <taxon>Sternorrhyncha</taxon>
        <taxon>Aleyrodoidea</taxon>
        <taxon>Aleyrodidae</taxon>
        <taxon>Aleyrodinae</taxon>
        <taxon>Bemisia</taxon>
    </lineage>
</organism>
<evidence type="ECO:0000259" key="7">
    <source>
        <dbReference type="Pfam" id="PF07970"/>
    </source>
</evidence>
<dbReference type="GO" id="GO:0006888">
    <property type="term" value="P:endoplasmic reticulum to Golgi vesicle-mediated transport"/>
    <property type="evidence" value="ECO:0007669"/>
    <property type="project" value="TreeGrafter"/>
</dbReference>
<evidence type="ECO:0000256" key="6">
    <source>
        <dbReference type="SAM" id="Phobius"/>
    </source>
</evidence>
<dbReference type="InterPro" id="IPR039542">
    <property type="entry name" value="Erv_N"/>
</dbReference>
<evidence type="ECO:0000313" key="9">
    <source>
        <dbReference type="EMBL" id="CAH0392571.1"/>
    </source>
</evidence>
<comment type="similarity">
    <text evidence="2">Belongs to the ERGIC family.</text>
</comment>
<dbReference type="Proteomes" id="UP001152759">
    <property type="component" value="Chromosome 6"/>
</dbReference>
<feature type="domain" description="Endoplasmic reticulum vesicle transporter C-terminal" evidence="7">
    <location>
        <begin position="154"/>
        <end position="326"/>
    </location>
</feature>
<evidence type="ECO:0000313" key="10">
    <source>
        <dbReference type="Proteomes" id="UP001152759"/>
    </source>
</evidence>
<evidence type="ECO:0000256" key="4">
    <source>
        <dbReference type="ARBA" id="ARBA00022989"/>
    </source>
</evidence>
<dbReference type="PANTHER" id="PTHR10984:SF30">
    <property type="entry name" value="ENDOPLASMIC RETICULUM-GOLGI INTERMEDIATE COMPARTMENT PROTEIN 2"/>
    <property type="match status" value="1"/>
</dbReference>
<dbReference type="InterPro" id="IPR012936">
    <property type="entry name" value="Erv_C"/>
</dbReference>
<feature type="transmembrane region" description="Helical" evidence="6">
    <location>
        <begin position="308"/>
        <end position="326"/>
    </location>
</feature>
<evidence type="ECO:0000259" key="8">
    <source>
        <dbReference type="Pfam" id="PF13850"/>
    </source>
</evidence>
<dbReference type="GO" id="GO:0005783">
    <property type="term" value="C:endoplasmic reticulum"/>
    <property type="evidence" value="ECO:0007669"/>
    <property type="project" value="TreeGrafter"/>
</dbReference>
<dbReference type="GO" id="GO:0030134">
    <property type="term" value="C:COPII-coated ER to Golgi transport vesicle"/>
    <property type="evidence" value="ECO:0007669"/>
    <property type="project" value="TreeGrafter"/>
</dbReference>
<dbReference type="GO" id="GO:0006890">
    <property type="term" value="P:retrograde vesicle-mediated transport, Golgi to endoplasmic reticulum"/>
    <property type="evidence" value="ECO:0007669"/>
    <property type="project" value="TreeGrafter"/>
</dbReference>
<evidence type="ECO:0000256" key="2">
    <source>
        <dbReference type="ARBA" id="ARBA00005648"/>
    </source>
</evidence>
<reference evidence="9" key="1">
    <citation type="submission" date="2021-12" db="EMBL/GenBank/DDBJ databases">
        <authorList>
            <person name="King R."/>
        </authorList>
    </citation>
    <scope>NUCLEOTIDE SEQUENCE</scope>
</reference>
<dbReference type="InterPro" id="IPR045888">
    <property type="entry name" value="Erv"/>
</dbReference>
<evidence type="ECO:0000256" key="3">
    <source>
        <dbReference type="ARBA" id="ARBA00022692"/>
    </source>
</evidence>
<protein>
    <recommendedName>
        <fullName evidence="11">Endoplasmic reticulum-Golgi intermediate compartment protein 2</fullName>
    </recommendedName>
</protein>
<sequence>MMLRFRGKKILKTLRELDVFPKVNNTYVRSSKIGGLISIIATIIVVWLTIAEIRYHMQSKFNYKFVPDVDYDTKLSINVDLTVAMSCVNIGADIVDSTSQPMFKFGTLAEEDTWFELDEDQQRYFDNVRLYNTHLTESYHSLKDLLWKYGYTKESQTERPTDACRIHGTMILNKVSGNFHITAGKSLSLPSGHIHISAFMTDNKHNFSHRIDRLSFGEASPGIINPLDGDHKVTTQSNTLYQYFIEVVPTDVQTFQSRVQTYQYSVKELTRLIDHDAGSHGVSGIFFKYDTSALKVIVKEDYDSFLRFFIRLVATIAGILIVFGILKEVIEHFFGSYLSEPDQAPRLDNEKVVKIIEVPPPVASLIPESVVS</sequence>
<feature type="transmembrane region" description="Helical" evidence="6">
    <location>
        <begin position="33"/>
        <end position="51"/>
    </location>
</feature>
<dbReference type="Pfam" id="PF07970">
    <property type="entry name" value="COPIIcoated_ERV"/>
    <property type="match status" value="1"/>
</dbReference>
<evidence type="ECO:0008006" key="11">
    <source>
        <dbReference type="Google" id="ProtNLM"/>
    </source>
</evidence>
<accession>A0A9P0F545</accession>
<gene>
    <name evidence="9" type="ORF">BEMITA_LOCUS11077</name>
</gene>
<dbReference type="GO" id="GO:0033116">
    <property type="term" value="C:endoplasmic reticulum-Golgi intermediate compartment membrane"/>
    <property type="evidence" value="ECO:0007669"/>
    <property type="project" value="UniProtKB-SubCell"/>
</dbReference>
<dbReference type="AlphaFoldDB" id="A0A9P0F545"/>
<dbReference type="Pfam" id="PF13850">
    <property type="entry name" value="ERGIC_N"/>
    <property type="match status" value="1"/>
</dbReference>
<keyword evidence="10" id="KW-1185">Reference proteome</keyword>